<evidence type="ECO:0000256" key="3">
    <source>
        <dbReference type="ARBA" id="ARBA00023015"/>
    </source>
</evidence>
<dbReference type="Pfam" id="PF00158">
    <property type="entry name" value="Sigma54_activat"/>
    <property type="match status" value="1"/>
</dbReference>
<keyword evidence="6" id="KW-0804">Transcription</keyword>
<dbReference type="EMBL" id="DRLD01000093">
    <property type="protein sequence ID" value="HED09709.1"/>
    <property type="molecule type" value="Genomic_DNA"/>
</dbReference>
<dbReference type="GO" id="GO:0043565">
    <property type="term" value="F:sequence-specific DNA binding"/>
    <property type="evidence" value="ECO:0007669"/>
    <property type="project" value="InterPro"/>
</dbReference>
<dbReference type="SMART" id="SM00382">
    <property type="entry name" value="AAA"/>
    <property type="match status" value="1"/>
</dbReference>
<dbReference type="InterPro" id="IPR002197">
    <property type="entry name" value="HTH_Fis"/>
</dbReference>
<feature type="domain" description="Sigma-54 factor interaction" evidence="7">
    <location>
        <begin position="187"/>
        <end position="416"/>
    </location>
</feature>
<evidence type="ECO:0000256" key="6">
    <source>
        <dbReference type="ARBA" id="ARBA00023163"/>
    </source>
</evidence>
<gene>
    <name evidence="8" type="ORF">ENJ10_03390</name>
</gene>
<evidence type="ECO:0000259" key="7">
    <source>
        <dbReference type="PROSITE" id="PS50045"/>
    </source>
</evidence>
<dbReference type="CDD" id="cd00009">
    <property type="entry name" value="AAA"/>
    <property type="match status" value="1"/>
</dbReference>
<accession>A0A7V1LKL1</accession>
<dbReference type="Gene3D" id="3.30.450.40">
    <property type="match status" value="1"/>
</dbReference>
<dbReference type="SUPFAM" id="SSF55781">
    <property type="entry name" value="GAF domain-like"/>
    <property type="match status" value="1"/>
</dbReference>
<keyword evidence="1" id="KW-0547">Nucleotide-binding</keyword>
<dbReference type="Pfam" id="PF01590">
    <property type="entry name" value="GAF"/>
    <property type="match status" value="1"/>
</dbReference>
<comment type="caution">
    <text evidence="8">The sequence shown here is derived from an EMBL/GenBank/DDBJ whole genome shotgun (WGS) entry which is preliminary data.</text>
</comment>
<dbReference type="GO" id="GO:0005524">
    <property type="term" value="F:ATP binding"/>
    <property type="evidence" value="ECO:0007669"/>
    <property type="project" value="UniProtKB-KW"/>
</dbReference>
<proteinExistence type="predicted"/>
<dbReference type="SMART" id="SM00065">
    <property type="entry name" value="GAF"/>
    <property type="match status" value="1"/>
</dbReference>
<keyword evidence="2" id="KW-0067">ATP-binding</keyword>
<dbReference type="Proteomes" id="UP000886005">
    <property type="component" value="Unassembled WGS sequence"/>
</dbReference>
<evidence type="ECO:0000256" key="5">
    <source>
        <dbReference type="ARBA" id="ARBA00023159"/>
    </source>
</evidence>
<dbReference type="Pfam" id="PF25601">
    <property type="entry name" value="AAA_lid_14"/>
    <property type="match status" value="1"/>
</dbReference>
<dbReference type="InterPro" id="IPR025943">
    <property type="entry name" value="Sigma_54_int_dom_ATP-bd_2"/>
</dbReference>
<sequence length="489" mass="56034">MLKNPFETLLTISQQINSTHEITVLLDKIMDSAMRVLEAERGFILLKKNKTAHYETVTARNLSRERIESMKEHSSSVVTKVLQTREALISVDAQEDDRFSGAESIILQKIHSVICTPLLIEDRIIGAIYMDRQMSEDQFDQSSLDFLTAFARQAAIAIENAQMLNDLQNENKKLKERISLNDRFPEIIGKSQPMQKIFEMVHSVAPSTATVLIEGESGTGKELIARAIHDHSNQKDKPFIPIFCGSLSENLMESELFGHKKGAFTGAHQDKPGLFEDADGGTLFLDEVGEISQPIQTKLLRILQEGELKRVGDNVIRKVNVRVLCATNRDLYKEVQEGRFREDLYYRLNVIYIKMPPLRERPDDILLLAEHFLQHYALKNKKNFKGFSKEALRYLQQYDWPGNVRELENTIERAVILSSKSLIEPDVFQLKKSEPKMPVGKTLKEINKYAILQTMEMTGGNRTKAAEILDVSRRWLQYQLKEWGMVDEH</sequence>
<dbReference type="InterPro" id="IPR009057">
    <property type="entry name" value="Homeodomain-like_sf"/>
</dbReference>
<keyword evidence="3" id="KW-0805">Transcription regulation</keyword>
<dbReference type="Gene3D" id="1.10.8.60">
    <property type="match status" value="1"/>
</dbReference>
<name>A0A7V1LKL1_CALAY</name>
<dbReference type="InterPro" id="IPR025662">
    <property type="entry name" value="Sigma_54_int_dom_ATP-bd_1"/>
</dbReference>
<dbReference type="Gene3D" id="1.10.10.60">
    <property type="entry name" value="Homeodomain-like"/>
    <property type="match status" value="1"/>
</dbReference>
<dbReference type="SUPFAM" id="SSF46689">
    <property type="entry name" value="Homeodomain-like"/>
    <property type="match status" value="1"/>
</dbReference>
<dbReference type="InterPro" id="IPR058031">
    <property type="entry name" value="AAA_lid_NorR"/>
</dbReference>
<dbReference type="InterPro" id="IPR003593">
    <property type="entry name" value="AAA+_ATPase"/>
</dbReference>
<dbReference type="FunFam" id="1.10.8.60:FF:000014">
    <property type="entry name" value="DNA-binding transcriptional regulator NtrC"/>
    <property type="match status" value="1"/>
</dbReference>
<dbReference type="InterPro" id="IPR027417">
    <property type="entry name" value="P-loop_NTPase"/>
</dbReference>
<dbReference type="Pfam" id="PF02954">
    <property type="entry name" value="HTH_8"/>
    <property type="match status" value="1"/>
</dbReference>
<dbReference type="PANTHER" id="PTHR32071">
    <property type="entry name" value="TRANSCRIPTIONAL REGULATORY PROTEIN"/>
    <property type="match status" value="1"/>
</dbReference>
<dbReference type="SUPFAM" id="SSF52540">
    <property type="entry name" value="P-loop containing nucleoside triphosphate hydrolases"/>
    <property type="match status" value="1"/>
</dbReference>
<organism evidence="8">
    <name type="scientific">Caldithrix abyssi</name>
    <dbReference type="NCBI Taxonomy" id="187145"/>
    <lineage>
        <taxon>Bacteria</taxon>
        <taxon>Pseudomonadati</taxon>
        <taxon>Calditrichota</taxon>
        <taxon>Calditrichia</taxon>
        <taxon>Calditrichales</taxon>
        <taxon>Calditrichaceae</taxon>
        <taxon>Caldithrix</taxon>
    </lineage>
</organism>
<dbReference type="InterPro" id="IPR029016">
    <property type="entry name" value="GAF-like_dom_sf"/>
</dbReference>
<protein>
    <submittedName>
        <fullName evidence="8">GAF domain-containing protein</fullName>
    </submittedName>
</protein>
<dbReference type="PROSITE" id="PS00688">
    <property type="entry name" value="SIGMA54_INTERACT_3"/>
    <property type="match status" value="1"/>
</dbReference>
<dbReference type="PRINTS" id="PR01590">
    <property type="entry name" value="HTHFIS"/>
</dbReference>
<dbReference type="PROSITE" id="PS00675">
    <property type="entry name" value="SIGMA54_INTERACT_1"/>
    <property type="match status" value="1"/>
</dbReference>
<evidence type="ECO:0000256" key="2">
    <source>
        <dbReference type="ARBA" id="ARBA00022840"/>
    </source>
</evidence>
<dbReference type="GO" id="GO:0006355">
    <property type="term" value="P:regulation of DNA-templated transcription"/>
    <property type="evidence" value="ECO:0007669"/>
    <property type="project" value="InterPro"/>
</dbReference>
<dbReference type="PROSITE" id="PS50045">
    <property type="entry name" value="SIGMA54_INTERACT_4"/>
    <property type="match status" value="1"/>
</dbReference>
<dbReference type="InterPro" id="IPR003018">
    <property type="entry name" value="GAF"/>
</dbReference>
<dbReference type="FunFam" id="3.40.50.300:FF:000006">
    <property type="entry name" value="DNA-binding transcriptional regulator NtrC"/>
    <property type="match status" value="1"/>
</dbReference>
<reference evidence="8" key="1">
    <citation type="journal article" date="2020" name="mSystems">
        <title>Genome- and Community-Level Interaction Insights into Carbon Utilization and Element Cycling Functions of Hydrothermarchaeota in Hydrothermal Sediment.</title>
        <authorList>
            <person name="Zhou Z."/>
            <person name="Liu Y."/>
            <person name="Xu W."/>
            <person name="Pan J."/>
            <person name="Luo Z.H."/>
            <person name="Li M."/>
        </authorList>
    </citation>
    <scope>NUCLEOTIDE SEQUENCE [LARGE SCALE GENOMIC DNA]</scope>
    <source>
        <strain evidence="8">HyVt-456</strain>
    </source>
</reference>
<evidence type="ECO:0000256" key="1">
    <source>
        <dbReference type="ARBA" id="ARBA00022741"/>
    </source>
</evidence>
<evidence type="ECO:0000313" key="8">
    <source>
        <dbReference type="EMBL" id="HED09709.1"/>
    </source>
</evidence>
<dbReference type="InterPro" id="IPR025944">
    <property type="entry name" value="Sigma_54_int_dom_CS"/>
</dbReference>
<keyword evidence="4" id="KW-0238">DNA-binding</keyword>
<dbReference type="PROSITE" id="PS00676">
    <property type="entry name" value="SIGMA54_INTERACT_2"/>
    <property type="match status" value="1"/>
</dbReference>
<evidence type="ECO:0000256" key="4">
    <source>
        <dbReference type="ARBA" id="ARBA00023125"/>
    </source>
</evidence>
<dbReference type="Gene3D" id="3.40.50.300">
    <property type="entry name" value="P-loop containing nucleotide triphosphate hydrolases"/>
    <property type="match status" value="1"/>
</dbReference>
<dbReference type="InterPro" id="IPR002078">
    <property type="entry name" value="Sigma_54_int"/>
</dbReference>
<dbReference type="AlphaFoldDB" id="A0A7V1LKL1"/>
<keyword evidence="5" id="KW-0010">Activator</keyword>